<keyword evidence="5" id="KW-0998">Cell outer membrane</keyword>
<dbReference type="STRING" id="151894.SAMN04488524_3215"/>
<keyword evidence="3 6" id="KW-0732">Signal</keyword>
<feature type="signal peptide" evidence="6">
    <location>
        <begin position="1"/>
        <end position="21"/>
    </location>
</feature>
<dbReference type="Gene3D" id="1.25.40.390">
    <property type="match status" value="1"/>
</dbReference>
<evidence type="ECO:0000256" key="6">
    <source>
        <dbReference type="SAM" id="SignalP"/>
    </source>
</evidence>
<dbReference type="EMBL" id="FWXT01000002">
    <property type="protein sequence ID" value="SMC88657.1"/>
    <property type="molecule type" value="Genomic_DNA"/>
</dbReference>
<dbReference type="Pfam" id="PF07980">
    <property type="entry name" value="SusD_RagB"/>
    <property type="match status" value="1"/>
</dbReference>
<accession>A0A1W2CTV6</accession>
<dbReference type="PROSITE" id="PS51257">
    <property type="entry name" value="PROKAR_LIPOPROTEIN"/>
    <property type="match status" value="1"/>
</dbReference>
<feature type="domain" description="RagB/SusD" evidence="7">
    <location>
        <begin position="340"/>
        <end position="458"/>
    </location>
</feature>
<feature type="domain" description="SusD-like N-terminal" evidence="8">
    <location>
        <begin position="22"/>
        <end position="222"/>
    </location>
</feature>
<dbReference type="AlphaFoldDB" id="A0A1W2CTV6"/>
<dbReference type="Proteomes" id="UP000192756">
    <property type="component" value="Unassembled WGS sequence"/>
</dbReference>
<comment type="similarity">
    <text evidence="2">Belongs to the SusD family.</text>
</comment>
<dbReference type="SUPFAM" id="SSF48452">
    <property type="entry name" value="TPR-like"/>
    <property type="match status" value="1"/>
</dbReference>
<evidence type="ECO:0000256" key="3">
    <source>
        <dbReference type="ARBA" id="ARBA00022729"/>
    </source>
</evidence>
<name>A0A1W2CTV6_9SPHI</name>
<evidence type="ECO:0000313" key="10">
    <source>
        <dbReference type="Proteomes" id="UP000192756"/>
    </source>
</evidence>
<dbReference type="GO" id="GO:0009279">
    <property type="term" value="C:cell outer membrane"/>
    <property type="evidence" value="ECO:0007669"/>
    <property type="project" value="UniProtKB-SubCell"/>
</dbReference>
<comment type="subcellular location">
    <subcellularLocation>
        <location evidence="1">Cell outer membrane</location>
    </subcellularLocation>
</comment>
<reference evidence="10" key="1">
    <citation type="submission" date="2017-04" db="EMBL/GenBank/DDBJ databases">
        <authorList>
            <person name="Varghese N."/>
            <person name="Submissions S."/>
        </authorList>
    </citation>
    <scope>NUCLEOTIDE SEQUENCE [LARGE SCALE GENOMIC DNA]</scope>
    <source>
        <strain evidence="10">DSM 12126</strain>
    </source>
</reference>
<organism evidence="9 10">
    <name type="scientific">Pedobacter africanus</name>
    <dbReference type="NCBI Taxonomy" id="151894"/>
    <lineage>
        <taxon>Bacteria</taxon>
        <taxon>Pseudomonadati</taxon>
        <taxon>Bacteroidota</taxon>
        <taxon>Sphingobacteriia</taxon>
        <taxon>Sphingobacteriales</taxon>
        <taxon>Sphingobacteriaceae</taxon>
        <taxon>Pedobacter</taxon>
    </lineage>
</organism>
<proteinExistence type="inferred from homology"/>
<evidence type="ECO:0000256" key="2">
    <source>
        <dbReference type="ARBA" id="ARBA00006275"/>
    </source>
</evidence>
<dbReference type="OrthoDB" id="653598at2"/>
<dbReference type="RefSeq" id="WP_084240011.1">
    <property type="nucleotide sequence ID" value="NZ_FWXT01000002.1"/>
</dbReference>
<evidence type="ECO:0000313" key="9">
    <source>
        <dbReference type="EMBL" id="SMC88657.1"/>
    </source>
</evidence>
<dbReference type="InterPro" id="IPR033985">
    <property type="entry name" value="SusD-like_N"/>
</dbReference>
<evidence type="ECO:0000259" key="7">
    <source>
        <dbReference type="Pfam" id="PF07980"/>
    </source>
</evidence>
<dbReference type="InterPro" id="IPR011990">
    <property type="entry name" value="TPR-like_helical_dom_sf"/>
</dbReference>
<dbReference type="InterPro" id="IPR012944">
    <property type="entry name" value="SusD_RagB_dom"/>
</dbReference>
<keyword evidence="4" id="KW-0472">Membrane</keyword>
<gene>
    <name evidence="9" type="ORF">SAMN04488524_3215</name>
</gene>
<evidence type="ECO:0000259" key="8">
    <source>
        <dbReference type="Pfam" id="PF14322"/>
    </source>
</evidence>
<sequence>MKSIRIKIAALVLVLALGACKKFLDEKPNQALYVPTKLTELLALIDNTADMNFGYGNSLIEVLADDYYVTYSNWQSAELVQRNHYVWTGETSDLLNWQQPYLNAISCSNVILDQLQKIDKKNDISLSQQIEGSALFLRSFGFYQLAQVYCKPYSETAGADLGIVLRETVDLEAKSIRSTLAETYHKIVTDLNRSLQLLPEYSEYRTRPSKVAAYAMLARVHLSMREYENAQKFADLALELNNKLIDFNDLPVGSSLILPLSVNNEEIIFFSSLNSSILTSLNTAKIDTNLYRSYGADDIRKNVFFIQNTGANAGTYRFRGSYYVRTASTISSVFNGLTTGELYLIKAECLARKGNTIEAMKTLNALLKKRYKRNAFIDFSAGTPTEALNTILTERRKELIFRGQRWTDLRRFNLEGANITLKRKLNDQIYTLPPNDARWVVPIPREEIAISGITQNPY</sequence>
<evidence type="ECO:0000256" key="1">
    <source>
        <dbReference type="ARBA" id="ARBA00004442"/>
    </source>
</evidence>
<protein>
    <submittedName>
        <fullName evidence="9">SusD family protein</fullName>
    </submittedName>
</protein>
<feature type="chain" id="PRO_5012167446" evidence="6">
    <location>
        <begin position="22"/>
        <end position="458"/>
    </location>
</feature>
<evidence type="ECO:0000256" key="4">
    <source>
        <dbReference type="ARBA" id="ARBA00023136"/>
    </source>
</evidence>
<keyword evidence="10" id="KW-1185">Reference proteome</keyword>
<dbReference type="Pfam" id="PF14322">
    <property type="entry name" value="SusD-like_3"/>
    <property type="match status" value="1"/>
</dbReference>
<evidence type="ECO:0000256" key="5">
    <source>
        <dbReference type="ARBA" id="ARBA00023237"/>
    </source>
</evidence>